<evidence type="ECO:0000313" key="1">
    <source>
        <dbReference type="EMBL" id="KAF7405670.1"/>
    </source>
</evidence>
<proteinExistence type="predicted"/>
<protein>
    <submittedName>
        <fullName evidence="1">Uncharacterized protein</fullName>
    </submittedName>
</protein>
<reference evidence="1" key="1">
    <citation type="journal article" date="2020" name="G3 (Bethesda)">
        <title>High-Quality Assemblies for Three Invasive Social Wasps from the &lt;i&gt;Vespula&lt;/i&gt; Genus.</title>
        <authorList>
            <person name="Harrop T.W.R."/>
            <person name="Guhlin J."/>
            <person name="McLaughlin G.M."/>
            <person name="Permina E."/>
            <person name="Stockwell P."/>
            <person name="Gilligan J."/>
            <person name="Le Lec M.F."/>
            <person name="Gruber M.A.M."/>
            <person name="Quinn O."/>
            <person name="Lovegrove M."/>
            <person name="Duncan E.J."/>
            <person name="Remnant E.J."/>
            <person name="Van Eeckhoven J."/>
            <person name="Graham B."/>
            <person name="Knapp R.A."/>
            <person name="Langford K.W."/>
            <person name="Kronenberg Z."/>
            <person name="Press M.O."/>
            <person name="Eacker S.M."/>
            <person name="Wilson-Rankin E.E."/>
            <person name="Purcell J."/>
            <person name="Lester P.J."/>
            <person name="Dearden P.K."/>
        </authorList>
    </citation>
    <scope>NUCLEOTIDE SEQUENCE</scope>
    <source>
        <strain evidence="1">Linc-1</strain>
    </source>
</reference>
<sequence length="201" mass="22551">MFPKRSQCEEADLYRDHSGEMKADRSRDLYLEKCSYKKERLCWDLLGKAGVDFAFSSLLFLFACVPSASTVKEGRQVDVPTVFQSSREYEAAEPSLLLGSNISRRFHPAGREGSFSRGVFTTMEPFTQPLAPSQHPYIIIHSGKKLGAPLQCGTCPRHGISLRICRWRESDHDISITRALLQPSRRARVGGVNSVELSISQ</sequence>
<keyword evidence="2" id="KW-1185">Reference proteome</keyword>
<accession>A0A834KFH3</accession>
<gene>
    <name evidence="1" type="ORF">HZH68_005039</name>
</gene>
<comment type="caution">
    <text evidence="1">The sequence shown here is derived from an EMBL/GenBank/DDBJ whole genome shotgun (WGS) entry which is preliminary data.</text>
</comment>
<organism evidence="1 2">
    <name type="scientific">Vespula germanica</name>
    <name type="common">German yellow jacket</name>
    <name type="synonym">Paravespula germanica</name>
    <dbReference type="NCBI Taxonomy" id="30212"/>
    <lineage>
        <taxon>Eukaryota</taxon>
        <taxon>Metazoa</taxon>
        <taxon>Ecdysozoa</taxon>
        <taxon>Arthropoda</taxon>
        <taxon>Hexapoda</taxon>
        <taxon>Insecta</taxon>
        <taxon>Pterygota</taxon>
        <taxon>Neoptera</taxon>
        <taxon>Endopterygota</taxon>
        <taxon>Hymenoptera</taxon>
        <taxon>Apocrita</taxon>
        <taxon>Aculeata</taxon>
        <taxon>Vespoidea</taxon>
        <taxon>Vespidae</taxon>
        <taxon>Vespinae</taxon>
        <taxon>Vespula</taxon>
    </lineage>
</organism>
<evidence type="ECO:0000313" key="2">
    <source>
        <dbReference type="Proteomes" id="UP000617340"/>
    </source>
</evidence>
<dbReference type="EMBL" id="JACSDZ010000004">
    <property type="protein sequence ID" value="KAF7405670.1"/>
    <property type="molecule type" value="Genomic_DNA"/>
</dbReference>
<dbReference type="Proteomes" id="UP000617340">
    <property type="component" value="Unassembled WGS sequence"/>
</dbReference>
<name>A0A834KFH3_VESGE</name>
<dbReference type="AlphaFoldDB" id="A0A834KFH3"/>